<name>A0A2V1AXU4_9ASCO</name>
<organism evidence="2 3">
    <name type="scientific">Candidozyma haemuli</name>
    <dbReference type="NCBI Taxonomy" id="45357"/>
    <lineage>
        <taxon>Eukaryota</taxon>
        <taxon>Fungi</taxon>
        <taxon>Dikarya</taxon>
        <taxon>Ascomycota</taxon>
        <taxon>Saccharomycotina</taxon>
        <taxon>Pichiomycetes</taxon>
        <taxon>Metschnikowiaceae</taxon>
        <taxon>Candidozyma</taxon>
    </lineage>
</organism>
<comment type="similarity">
    <text evidence="1">Belongs to the universal ribosomal protein uL10 family.</text>
</comment>
<dbReference type="AlphaFoldDB" id="A0A2V1AXU4"/>
<keyword evidence="3" id="KW-1185">Reference proteome</keyword>
<reference evidence="2 3" key="1">
    <citation type="submission" date="2017-12" db="EMBL/GenBank/DDBJ databases">
        <title>Genome Sequence of a Multidrug-Resistant Candida haemulonii Isolate from a Patient with Chronic Leg Ulcers in Israel.</title>
        <authorList>
            <person name="Chow N.A."/>
            <person name="Gade L."/>
            <person name="Batra D."/>
            <person name="Rowe L.A."/>
            <person name="Ben-Ami R."/>
            <person name="Loparev V.N."/>
            <person name="Litvintseva A.P."/>
        </authorList>
    </citation>
    <scope>NUCLEOTIDE SEQUENCE [LARGE SCALE GENOMIC DNA]</scope>
    <source>
        <strain evidence="2 3">B11899</strain>
    </source>
</reference>
<comment type="caution">
    <text evidence="2">The sequence shown here is derived from an EMBL/GenBank/DDBJ whole genome shotgun (WGS) entry which is preliminary data.</text>
</comment>
<gene>
    <name evidence="2" type="ORF">CXQ85_005188</name>
</gene>
<dbReference type="InterPro" id="IPR047865">
    <property type="entry name" value="Ribosomal_uL10_bac_type"/>
</dbReference>
<dbReference type="Proteomes" id="UP000244309">
    <property type="component" value="Unassembled WGS sequence"/>
</dbReference>
<evidence type="ECO:0000313" key="2">
    <source>
        <dbReference type="EMBL" id="PVH22614.1"/>
    </source>
</evidence>
<dbReference type="PANTHER" id="PTHR11560">
    <property type="entry name" value="39S RIBOSOMAL PROTEIN L10, MITOCHONDRIAL"/>
    <property type="match status" value="1"/>
</dbReference>
<sequence length="262" mass="29619">MRLSSLSFIGGLRSALPRLATPASFQLPIAYRGLSTSSKLLQVQNEVQNDPDAAFLQRKTTKHPLSRKTFLMDYYKYLNDNNQIVLYLHHNNLVKNDTIKVRSELKKLGVSMTYLRNAIYKVYLRSAEEEDPALHKNTLKNKKVEHPLAPLLNGPSAIITIKECDPPLVEKVVKLLKSQNEKLFLLGARIEGNVYNVTDVDQFKQLPSKEQLQGQLAGVLTVLGGAGLVRTLESAGTHLYLTVEQRRKDLDPEEQKDEEKKE</sequence>
<dbReference type="CDD" id="cd05797">
    <property type="entry name" value="Ribosomal_L10"/>
    <property type="match status" value="1"/>
</dbReference>
<dbReference type="EMBL" id="PKFO01000008">
    <property type="protein sequence ID" value="PVH22614.1"/>
    <property type="molecule type" value="Genomic_DNA"/>
</dbReference>
<evidence type="ECO:0000256" key="1">
    <source>
        <dbReference type="ARBA" id="ARBA00008889"/>
    </source>
</evidence>
<dbReference type="RefSeq" id="XP_025343554.1">
    <property type="nucleotide sequence ID" value="XM_025488787.1"/>
</dbReference>
<evidence type="ECO:0000313" key="3">
    <source>
        <dbReference type="Proteomes" id="UP000244309"/>
    </source>
</evidence>
<proteinExistence type="inferred from homology"/>
<dbReference type="OrthoDB" id="360689at2759"/>
<evidence type="ECO:0008006" key="4">
    <source>
        <dbReference type="Google" id="ProtNLM"/>
    </source>
</evidence>
<dbReference type="InterPro" id="IPR043141">
    <property type="entry name" value="Ribosomal_uL10-like_sf"/>
</dbReference>
<protein>
    <recommendedName>
        <fullName evidence="4">Ribosomal protein L10</fullName>
    </recommendedName>
</protein>
<dbReference type="Gene3D" id="3.30.70.1730">
    <property type="match status" value="1"/>
</dbReference>
<dbReference type="STRING" id="45357.A0A2V1AXU4"/>
<dbReference type="SUPFAM" id="SSF160369">
    <property type="entry name" value="Ribosomal protein L10-like"/>
    <property type="match status" value="1"/>
</dbReference>
<dbReference type="GeneID" id="37010518"/>
<accession>A0A2V1AXU4</accession>
<dbReference type="VEuPathDB" id="FungiDB:CXQ85_005188"/>